<comment type="caution">
    <text evidence="7">The sequence shown here is derived from an EMBL/GenBank/DDBJ whole genome shotgun (WGS) entry which is preliminary data.</text>
</comment>
<organism evidence="7 8">
    <name type="scientific">Brachybacterium tyrofermentans</name>
    <dbReference type="NCBI Taxonomy" id="47848"/>
    <lineage>
        <taxon>Bacteria</taxon>
        <taxon>Bacillati</taxon>
        <taxon>Actinomycetota</taxon>
        <taxon>Actinomycetes</taxon>
        <taxon>Micrococcales</taxon>
        <taxon>Dermabacteraceae</taxon>
        <taxon>Brachybacterium</taxon>
    </lineage>
</organism>
<accession>A0ABW0FH56</accession>
<evidence type="ECO:0000256" key="3">
    <source>
        <dbReference type="ARBA" id="ARBA00022448"/>
    </source>
</evidence>
<reference evidence="8" key="1">
    <citation type="journal article" date="2019" name="Int. J. Syst. Evol. Microbiol.">
        <title>The Global Catalogue of Microorganisms (GCM) 10K type strain sequencing project: providing services to taxonomists for standard genome sequencing and annotation.</title>
        <authorList>
            <consortium name="The Broad Institute Genomics Platform"/>
            <consortium name="The Broad Institute Genome Sequencing Center for Infectious Disease"/>
            <person name="Wu L."/>
            <person name="Ma J."/>
        </authorList>
    </citation>
    <scope>NUCLEOTIDE SEQUENCE [LARGE SCALE GENOMIC DNA]</scope>
    <source>
        <strain evidence="8">CGMCC 1.16455</strain>
    </source>
</reference>
<dbReference type="InterPro" id="IPR051313">
    <property type="entry name" value="Bact_iron-sidero_bind"/>
</dbReference>
<evidence type="ECO:0000256" key="5">
    <source>
        <dbReference type="SAM" id="SignalP"/>
    </source>
</evidence>
<feature type="chain" id="PRO_5046438942" evidence="5">
    <location>
        <begin position="26"/>
        <end position="359"/>
    </location>
</feature>
<comment type="subcellular location">
    <subcellularLocation>
        <location evidence="1">Cell envelope</location>
    </subcellularLocation>
</comment>
<dbReference type="PANTHER" id="PTHR30532">
    <property type="entry name" value="IRON III DICITRATE-BINDING PERIPLASMIC PROTEIN"/>
    <property type="match status" value="1"/>
</dbReference>
<dbReference type="CDD" id="cd01146">
    <property type="entry name" value="FhuD"/>
    <property type="match status" value="1"/>
</dbReference>
<feature type="signal peptide" evidence="5">
    <location>
        <begin position="1"/>
        <end position="25"/>
    </location>
</feature>
<dbReference type="GeneID" id="303296145"/>
<keyword evidence="3" id="KW-0813">Transport</keyword>
<dbReference type="PROSITE" id="PS50983">
    <property type="entry name" value="FE_B12_PBP"/>
    <property type="match status" value="1"/>
</dbReference>
<evidence type="ECO:0000313" key="8">
    <source>
        <dbReference type="Proteomes" id="UP001595937"/>
    </source>
</evidence>
<dbReference type="PROSITE" id="PS51257">
    <property type="entry name" value="PROKAR_LIPOPROTEIN"/>
    <property type="match status" value="1"/>
</dbReference>
<name>A0ABW0FH56_9MICO</name>
<evidence type="ECO:0000256" key="2">
    <source>
        <dbReference type="ARBA" id="ARBA00008814"/>
    </source>
</evidence>
<evidence type="ECO:0000313" key="7">
    <source>
        <dbReference type="EMBL" id="MFC5298313.1"/>
    </source>
</evidence>
<dbReference type="Gene3D" id="3.40.50.1980">
    <property type="entry name" value="Nitrogenase molybdenum iron protein domain"/>
    <property type="match status" value="2"/>
</dbReference>
<dbReference type="InterPro" id="IPR002491">
    <property type="entry name" value="ABC_transptr_periplasmic_BD"/>
</dbReference>
<dbReference type="PANTHER" id="PTHR30532:SF28">
    <property type="entry name" value="PETROBACTIN-BINDING PROTEIN YCLQ"/>
    <property type="match status" value="1"/>
</dbReference>
<dbReference type="SUPFAM" id="SSF53807">
    <property type="entry name" value="Helical backbone' metal receptor"/>
    <property type="match status" value="1"/>
</dbReference>
<gene>
    <name evidence="7" type="ORF">ACFPK8_12390</name>
</gene>
<keyword evidence="4 5" id="KW-0732">Signal</keyword>
<dbReference type="Proteomes" id="UP001595937">
    <property type="component" value="Unassembled WGS sequence"/>
</dbReference>
<proteinExistence type="inferred from homology"/>
<feature type="domain" description="Fe/B12 periplasmic-binding" evidence="6">
    <location>
        <begin position="76"/>
        <end position="353"/>
    </location>
</feature>
<dbReference type="RefSeq" id="WP_193117710.1">
    <property type="nucleotide sequence ID" value="NZ_BAAAIR010000016.1"/>
</dbReference>
<dbReference type="Pfam" id="PF01497">
    <property type="entry name" value="Peripla_BP_2"/>
    <property type="match status" value="1"/>
</dbReference>
<keyword evidence="8" id="KW-1185">Reference proteome</keyword>
<evidence type="ECO:0000256" key="1">
    <source>
        <dbReference type="ARBA" id="ARBA00004196"/>
    </source>
</evidence>
<evidence type="ECO:0000256" key="4">
    <source>
        <dbReference type="ARBA" id="ARBA00022729"/>
    </source>
</evidence>
<protein>
    <submittedName>
        <fullName evidence="7">Iron-siderophore ABC transporter substrate-binding protein</fullName>
    </submittedName>
</protein>
<evidence type="ECO:0000259" key="6">
    <source>
        <dbReference type="PROSITE" id="PS50983"/>
    </source>
</evidence>
<comment type="similarity">
    <text evidence="2">Belongs to the bacterial solute-binding protein 8 family.</text>
</comment>
<sequence>MSPAASRPTRRTWMAGALAAPFVLAACSAGGEEGNNGSGTNSGSGADAAGGAAGDFSPVTLDHALGTAEITAKPERVVTLGQGSAETAIALGLIPVGIEEYPWGADPETGYLPWIHDAVAEAGGELPEQFTGGSELDVEAVLALEPDVILAPWSGLTQEQFDVLTDIAPTVAYAEQPWVITWEEQIATIGRVLGEDEAAAGLIEEIQRTFEEAAQPGYADVSFSFIYNSGPGTLGVFYQDEQRVAMVSALGLRVDPVNQELGEWDVPGTDSAMIGLENADKLADSDLIFTFYSDEANRAEIETQDLYASIPAISHGAIVAPTDQSFVTGSSIITPLTVPWALERYVPMIDEAIAQVPAS</sequence>
<dbReference type="EMBL" id="JBHSLN010000025">
    <property type="protein sequence ID" value="MFC5298313.1"/>
    <property type="molecule type" value="Genomic_DNA"/>
</dbReference>